<reference evidence="1" key="1">
    <citation type="submission" date="2021-01" db="EMBL/GenBank/DDBJ databases">
        <authorList>
            <consortium name="Genoscope - CEA"/>
            <person name="William W."/>
        </authorList>
    </citation>
    <scope>NUCLEOTIDE SEQUENCE</scope>
</reference>
<keyword evidence="2" id="KW-1185">Reference proteome</keyword>
<dbReference type="Proteomes" id="UP000692954">
    <property type="component" value="Unassembled WGS sequence"/>
</dbReference>
<comment type="caution">
    <text evidence="1">The sequence shown here is derived from an EMBL/GenBank/DDBJ whole genome shotgun (WGS) entry which is preliminary data.</text>
</comment>
<evidence type="ECO:0000313" key="2">
    <source>
        <dbReference type="Proteomes" id="UP000692954"/>
    </source>
</evidence>
<name>A0A8S1RD47_9CILI</name>
<gene>
    <name evidence="1" type="ORF">PSON_ATCC_30995.1.T1650099</name>
</gene>
<organism evidence="1 2">
    <name type="scientific">Paramecium sonneborni</name>
    <dbReference type="NCBI Taxonomy" id="65129"/>
    <lineage>
        <taxon>Eukaryota</taxon>
        <taxon>Sar</taxon>
        <taxon>Alveolata</taxon>
        <taxon>Ciliophora</taxon>
        <taxon>Intramacronucleata</taxon>
        <taxon>Oligohymenophorea</taxon>
        <taxon>Peniculida</taxon>
        <taxon>Parameciidae</taxon>
        <taxon>Paramecium</taxon>
    </lineage>
</organism>
<sequence>MLSKPHSPASLKISHINFQHYKMLITSYIKQKQFLLLFITYNQQDQDHCYFLCFLFLSLSSFKDDFGYLTEIKMMLQMKFLHKHQFQTMQIPYQT</sequence>
<evidence type="ECO:0000313" key="1">
    <source>
        <dbReference type="EMBL" id="CAD8126206.1"/>
    </source>
</evidence>
<accession>A0A8S1RD47</accession>
<dbReference type="AlphaFoldDB" id="A0A8S1RD47"/>
<protein>
    <submittedName>
        <fullName evidence="1">Uncharacterized protein</fullName>
    </submittedName>
</protein>
<proteinExistence type="predicted"/>
<dbReference type="EMBL" id="CAJJDN010000165">
    <property type="protein sequence ID" value="CAD8126206.1"/>
    <property type="molecule type" value="Genomic_DNA"/>
</dbReference>